<gene>
    <name evidence="2" type="ORF">PYCCODRAFT_1460350</name>
</gene>
<dbReference type="Proteomes" id="UP000193067">
    <property type="component" value="Unassembled WGS sequence"/>
</dbReference>
<keyword evidence="1" id="KW-0812">Transmembrane</keyword>
<proteinExistence type="predicted"/>
<sequence length="160" mass="18708">MNVQNVSPRQLAWQVHAQKVHALVWLGTQLVLHELSQLCHMLWESILLFGLWHYSLAQYFDAYERWTLVARRYFSLQVHAEDWARIRRGDVVPSDPPLMKLKERAHELGFLRALTVLTCAATAFVNVSRWYYSIPVDTLEVMDQYATYLLCDWISRSGAV</sequence>
<dbReference type="OrthoDB" id="10371516at2759"/>
<evidence type="ECO:0000256" key="1">
    <source>
        <dbReference type="SAM" id="Phobius"/>
    </source>
</evidence>
<keyword evidence="1" id="KW-1133">Transmembrane helix</keyword>
<evidence type="ECO:0000313" key="2">
    <source>
        <dbReference type="EMBL" id="OSD00265.1"/>
    </source>
</evidence>
<organism evidence="2 3">
    <name type="scientific">Trametes coccinea (strain BRFM310)</name>
    <name type="common">Pycnoporus coccineus</name>
    <dbReference type="NCBI Taxonomy" id="1353009"/>
    <lineage>
        <taxon>Eukaryota</taxon>
        <taxon>Fungi</taxon>
        <taxon>Dikarya</taxon>
        <taxon>Basidiomycota</taxon>
        <taxon>Agaricomycotina</taxon>
        <taxon>Agaricomycetes</taxon>
        <taxon>Polyporales</taxon>
        <taxon>Polyporaceae</taxon>
        <taxon>Trametes</taxon>
    </lineage>
</organism>
<dbReference type="AlphaFoldDB" id="A0A1Y2IGK1"/>
<protein>
    <submittedName>
        <fullName evidence="2">Uncharacterized protein</fullName>
    </submittedName>
</protein>
<feature type="transmembrane region" description="Helical" evidence="1">
    <location>
        <begin position="109"/>
        <end position="132"/>
    </location>
</feature>
<evidence type="ECO:0000313" key="3">
    <source>
        <dbReference type="Proteomes" id="UP000193067"/>
    </source>
</evidence>
<keyword evidence="3" id="KW-1185">Reference proteome</keyword>
<name>A0A1Y2IGK1_TRAC3</name>
<accession>A0A1Y2IGK1</accession>
<reference evidence="2 3" key="1">
    <citation type="journal article" date="2015" name="Biotechnol. Biofuels">
        <title>Enhanced degradation of softwood versus hardwood by the white-rot fungus Pycnoporus coccineus.</title>
        <authorList>
            <person name="Couturier M."/>
            <person name="Navarro D."/>
            <person name="Chevret D."/>
            <person name="Henrissat B."/>
            <person name="Piumi F."/>
            <person name="Ruiz-Duenas F.J."/>
            <person name="Martinez A.T."/>
            <person name="Grigoriev I.V."/>
            <person name="Riley R."/>
            <person name="Lipzen A."/>
            <person name="Berrin J.G."/>
            <person name="Master E.R."/>
            <person name="Rosso M.N."/>
        </authorList>
    </citation>
    <scope>NUCLEOTIDE SEQUENCE [LARGE SCALE GENOMIC DNA]</scope>
    <source>
        <strain evidence="2 3">BRFM310</strain>
    </source>
</reference>
<keyword evidence="1" id="KW-0472">Membrane</keyword>
<dbReference type="EMBL" id="KZ084120">
    <property type="protein sequence ID" value="OSD00265.1"/>
    <property type="molecule type" value="Genomic_DNA"/>
</dbReference>